<dbReference type="PANTHER" id="PTHR23048">
    <property type="entry name" value="MYOSIN LIGHT CHAIN 1, 3"/>
    <property type="match status" value="1"/>
</dbReference>
<evidence type="ECO:0000313" key="3">
    <source>
        <dbReference type="EMBL" id="KNE54245.1"/>
    </source>
</evidence>
<dbReference type="STRING" id="578462.A0A0L0RVX7"/>
<keyword evidence="1" id="KW-0677">Repeat</keyword>
<feature type="domain" description="EF-hand" evidence="2">
    <location>
        <begin position="117"/>
        <end position="149"/>
    </location>
</feature>
<dbReference type="Pfam" id="PF13499">
    <property type="entry name" value="EF-hand_7"/>
    <property type="match status" value="2"/>
</dbReference>
<organism evidence="3 4">
    <name type="scientific">Allomyces macrogynus (strain ATCC 38327)</name>
    <name type="common">Allomyces javanicus var. macrogynus</name>
    <dbReference type="NCBI Taxonomy" id="578462"/>
    <lineage>
        <taxon>Eukaryota</taxon>
        <taxon>Fungi</taxon>
        <taxon>Fungi incertae sedis</taxon>
        <taxon>Blastocladiomycota</taxon>
        <taxon>Blastocladiomycetes</taxon>
        <taxon>Blastocladiales</taxon>
        <taxon>Blastocladiaceae</taxon>
        <taxon>Allomyces</taxon>
    </lineage>
</organism>
<feature type="domain" description="EF-hand" evidence="2">
    <location>
        <begin position="81"/>
        <end position="116"/>
    </location>
</feature>
<dbReference type="GO" id="GO:1903475">
    <property type="term" value="P:mitotic actomyosin contractile ring assembly"/>
    <property type="evidence" value="ECO:0007669"/>
    <property type="project" value="TreeGrafter"/>
</dbReference>
<dbReference type="AlphaFoldDB" id="A0A0L0RVX7"/>
<dbReference type="eggNOG" id="KOG0027">
    <property type="taxonomic scope" value="Eukaryota"/>
</dbReference>
<dbReference type="InterPro" id="IPR050230">
    <property type="entry name" value="CALM/Myosin/TropC-like"/>
</dbReference>
<dbReference type="FunFam" id="1.10.238.10:FF:000178">
    <property type="entry name" value="Calmodulin-2 A"/>
    <property type="match status" value="1"/>
</dbReference>
<evidence type="ECO:0000259" key="2">
    <source>
        <dbReference type="PROSITE" id="PS50222"/>
    </source>
</evidence>
<protein>
    <recommendedName>
        <fullName evidence="2">EF-hand domain-containing protein</fullName>
    </recommendedName>
</protein>
<dbReference type="GO" id="GO:0016460">
    <property type="term" value="C:myosin II complex"/>
    <property type="evidence" value="ECO:0007669"/>
    <property type="project" value="TreeGrafter"/>
</dbReference>
<dbReference type="OrthoDB" id="26525at2759"/>
<keyword evidence="4" id="KW-1185">Reference proteome</keyword>
<dbReference type="VEuPathDB" id="FungiDB:AMAG_00235"/>
<reference evidence="3 4" key="1">
    <citation type="submission" date="2009-11" db="EMBL/GenBank/DDBJ databases">
        <title>Annotation of Allomyces macrogynus ATCC 38327.</title>
        <authorList>
            <consortium name="The Broad Institute Genome Sequencing Platform"/>
            <person name="Russ C."/>
            <person name="Cuomo C."/>
            <person name="Burger G."/>
            <person name="Gray M.W."/>
            <person name="Holland P.W.H."/>
            <person name="King N."/>
            <person name="Lang F.B.F."/>
            <person name="Roger A.J."/>
            <person name="Ruiz-Trillo I."/>
            <person name="Young S.K."/>
            <person name="Zeng Q."/>
            <person name="Gargeya S."/>
            <person name="Fitzgerald M."/>
            <person name="Haas B."/>
            <person name="Abouelleil A."/>
            <person name="Alvarado L."/>
            <person name="Arachchi H.M."/>
            <person name="Berlin A."/>
            <person name="Chapman S.B."/>
            <person name="Gearin G."/>
            <person name="Goldberg J."/>
            <person name="Griggs A."/>
            <person name="Gujja S."/>
            <person name="Hansen M."/>
            <person name="Heiman D."/>
            <person name="Howarth C."/>
            <person name="Larimer J."/>
            <person name="Lui A."/>
            <person name="MacDonald P.J.P."/>
            <person name="McCowen C."/>
            <person name="Montmayeur A."/>
            <person name="Murphy C."/>
            <person name="Neiman D."/>
            <person name="Pearson M."/>
            <person name="Priest M."/>
            <person name="Roberts A."/>
            <person name="Saif S."/>
            <person name="Shea T."/>
            <person name="Sisk P."/>
            <person name="Stolte C."/>
            <person name="Sykes S."/>
            <person name="Wortman J."/>
            <person name="Nusbaum C."/>
            <person name="Birren B."/>
        </authorList>
    </citation>
    <scope>NUCLEOTIDE SEQUENCE [LARGE SCALE GENOMIC DNA]</scope>
    <source>
        <strain evidence="3 4">ATCC 38327</strain>
    </source>
</reference>
<dbReference type="InterPro" id="IPR011992">
    <property type="entry name" value="EF-hand-dom_pair"/>
</dbReference>
<dbReference type="InterPro" id="IPR002048">
    <property type="entry name" value="EF_hand_dom"/>
</dbReference>
<dbReference type="GO" id="GO:0005509">
    <property type="term" value="F:calcium ion binding"/>
    <property type="evidence" value="ECO:0007669"/>
    <property type="project" value="InterPro"/>
</dbReference>
<dbReference type="OMA" id="NRDRGTY"/>
<sequence length="149" mass="16520">MNFSEDQIAEFKEVFSLFDRKGNGFIEPEALGDVLRSIGQNPTEAQVADILVTLPDKGQKPISFDLFKDILSRPDGFKAAGTIEEFCQGFAVFDKEGAGFISSGELRYVLTSLGEKMTNAEVDELLKYVDMTKDGQVKYEDFIRAITSA</sequence>
<dbReference type="Proteomes" id="UP000054350">
    <property type="component" value="Unassembled WGS sequence"/>
</dbReference>
<name>A0A0L0RVX7_ALLM3</name>
<dbReference type="PROSITE" id="PS50222">
    <property type="entry name" value="EF_HAND_2"/>
    <property type="match status" value="3"/>
</dbReference>
<gene>
    <name evidence="3" type="ORF">AMAG_00235</name>
</gene>
<reference evidence="4" key="2">
    <citation type="submission" date="2009-11" db="EMBL/GenBank/DDBJ databases">
        <title>The Genome Sequence of Allomyces macrogynus strain ATCC 38327.</title>
        <authorList>
            <consortium name="The Broad Institute Genome Sequencing Platform"/>
            <person name="Russ C."/>
            <person name="Cuomo C."/>
            <person name="Shea T."/>
            <person name="Young S.K."/>
            <person name="Zeng Q."/>
            <person name="Koehrsen M."/>
            <person name="Haas B."/>
            <person name="Borodovsky M."/>
            <person name="Guigo R."/>
            <person name="Alvarado L."/>
            <person name="Berlin A."/>
            <person name="Borenstein D."/>
            <person name="Chen Z."/>
            <person name="Engels R."/>
            <person name="Freedman E."/>
            <person name="Gellesch M."/>
            <person name="Goldberg J."/>
            <person name="Griggs A."/>
            <person name="Gujja S."/>
            <person name="Heiman D."/>
            <person name="Hepburn T."/>
            <person name="Howarth C."/>
            <person name="Jen D."/>
            <person name="Larson L."/>
            <person name="Lewis B."/>
            <person name="Mehta T."/>
            <person name="Park D."/>
            <person name="Pearson M."/>
            <person name="Roberts A."/>
            <person name="Saif S."/>
            <person name="Shenoy N."/>
            <person name="Sisk P."/>
            <person name="Stolte C."/>
            <person name="Sykes S."/>
            <person name="Walk T."/>
            <person name="White J."/>
            <person name="Yandava C."/>
            <person name="Burger G."/>
            <person name="Gray M.W."/>
            <person name="Holland P.W.H."/>
            <person name="King N."/>
            <person name="Lang F.B.F."/>
            <person name="Roger A.J."/>
            <person name="Ruiz-Trillo I."/>
            <person name="Lander E."/>
            <person name="Nusbaum C."/>
        </authorList>
    </citation>
    <scope>NUCLEOTIDE SEQUENCE [LARGE SCALE GENOMIC DNA]</scope>
    <source>
        <strain evidence="4">ATCC 38327</strain>
    </source>
</reference>
<accession>A0A0L0RVX7</accession>
<dbReference type="Gene3D" id="1.10.238.10">
    <property type="entry name" value="EF-hand"/>
    <property type="match status" value="2"/>
</dbReference>
<proteinExistence type="predicted"/>
<evidence type="ECO:0000256" key="1">
    <source>
        <dbReference type="ARBA" id="ARBA00022737"/>
    </source>
</evidence>
<dbReference type="SMART" id="SM00054">
    <property type="entry name" value="EFh"/>
    <property type="match status" value="3"/>
</dbReference>
<feature type="domain" description="EF-hand" evidence="2">
    <location>
        <begin position="6"/>
        <end position="41"/>
    </location>
</feature>
<dbReference type="PANTHER" id="PTHR23048:SF0">
    <property type="entry name" value="CALMODULIN LIKE 3"/>
    <property type="match status" value="1"/>
</dbReference>
<evidence type="ECO:0000313" key="4">
    <source>
        <dbReference type="Proteomes" id="UP000054350"/>
    </source>
</evidence>
<dbReference type="EMBL" id="GG745328">
    <property type="protein sequence ID" value="KNE54245.1"/>
    <property type="molecule type" value="Genomic_DNA"/>
</dbReference>
<dbReference type="CDD" id="cd00051">
    <property type="entry name" value="EFh"/>
    <property type="match status" value="1"/>
</dbReference>
<dbReference type="SUPFAM" id="SSF47473">
    <property type="entry name" value="EF-hand"/>
    <property type="match status" value="1"/>
</dbReference>